<dbReference type="PROSITE" id="PS51892">
    <property type="entry name" value="SUBTILASE"/>
    <property type="match status" value="1"/>
</dbReference>
<evidence type="ECO:0000256" key="6">
    <source>
        <dbReference type="SAM" id="SignalP"/>
    </source>
</evidence>
<dbReference type="RefSeq" id="WP_119764054.1">
    <property type="nucleotide sequence ID" value="NZ_QYUM01000004.1"/>
</dbReference>
<dbReference type="GO" id="GO:0006508">
    <property type="term" value="P:proteolysis"/>
    <property type="evidence" value="ECO:0007669"/>
    <property type="project" value="UniProtKB-KW"/>
</dbReference>
<feature type="active site" description="Charge relay system" evidence="5">
    <location>
        <position position="216"/>
    </location>
</feature>
<feature type="domain" description="Peptidase S8/S53" evidence="7">
    <location>
        <begin position="186"/>
        <end position="414"/>
    </location>
</feature>
<dbReference type="SUPFAM" id="SSF52743">
    <property type="entry name" value="Subtilisin-like"/>
    <property type="match status" value="1"/>
</dbReference>
<organism evidence="8 9">
    <name type="scientific">Sphingomonas cavernae</name>
    <dbReference type="NCBI Taxonomy" id="2320861"/>
    <lineage>
        <taxon>Bacteria</taxon>
        <taxon>Pseudomonadati</taxon>
        <taxon>Pseudomonadota</taxon>
        <taxon>Alphaproteobacteria</taxon>
        <taxon>Sphingomonadales</taxon>
        <taxon>Sphingomonadaceae</taxon>
        <taxon>Sphingomonas</taxon>
    </lineage>
</organism>
<dbReference type="Proteomes" id="UP000286100">
    <property type="component" value="Unassembled WGS sequence"/>
</dbReference>
<dbReference type="Gene3D" id="3.40.50.200">
    <property type="entry name" value="Peptidase S8/S53 domain"/>
    <property type="match status" value="1"/>
</dbReference>
<evidence type="ECO:0000313" key="8">
    <source>
        <dbReference type="EMBL" id="RJF85371.1"/>
    </source>
</evidence>
<evidence type="ECO:0000259" key="7">
    <source>
        <dbReference type="Pfam" id="PF00082"/>
    </source>
</evidence>
<dbReference type="InterPro" id="IPR036852">
    <property type="entry name" value="Peptidase_S8/S53_dom_sf"/>
</dbReference>
<comment type="similarity">
    <text evidence="1 5">Belongs to the peptidase S8 family.</text>
</comment>
<keyword evidence="6" id="KW-0732">Signal</keyword>
<dbReference type="AlphaFoldDB" id="A0A418W5P7"/>
<dbReference type="OrthoDB" id="5405281at2"/>
<protein>
    <submittedName>
        <fullName evidence="8">Serine protease</fullName>
    </submittedName>
</protein>
<gene>
    <name evidence="8" type="ORF">D3876_15600</name>
</gene>
<evidence type="ECO:0000256" key="4">
    <source>
        <dbReference type="ARBA" id="ARBA00022825"/>
    </source>
</evidence>
<keyword evidence="2 5" id="KW-0645">Protease</keyword>
<dbReference type="InterPro" id="IPR050131">
    <property type="entry name" value="Peptidase_S8_subtilisin-like"/>
</dbReference>
<evidence type="ECO:0000256" key="3">
    <source>
        <dbReference type="ARBA" id="ARBA00022801"/>
    </source>
</evidence>
<feature type="active site" description="Charge relay system" evidence="5">
    <location>
        <position position="366"/>
    </location>
</feature>
<accession>A0A418W5P7</accession>
<evidence type="ECO:0000256" key="5">
    <source>
        <dbReference type="PROSITE-ProRule" id="PRU01240"/>
    </source>
</evidence>
<name>A0A418W5P7_9SPHN</name>
<dbReference type="PANTHER" id="PTHR43806">
    <property type="entry name" value="PEPTIDASE S8"/>
    <property type="match status" value="1"/>
</dbReference>
<dbReference type="EMBL" id="QYUM01000004">
    <property type="protein sequence ID" value="RJF85371.1"/>
    <property type="molecule type" value="Genomic_DNA"/>
</dbReference>
<dbReference type="InterPro" id="IPR000209">
    <property type="entry name" value="Peptidase_S8/S53_dom"/>
</dbReference>
<feature type="signal peptide" evidence="6">
    <location>
        <begin position="1"/>
        <end position="21"/>
    </location>
</feature>
<sequence>MTRISPTILALALAALPVAVAAQVALPELPAPGGVIDRVTDALPVEPGASLRPVEAARQLVAERLDRLEALVRDNRDALEFDEAKNPAVRGVVIVTGADAAAIARAEQAGFALLGRETIEGLDLGYARLRTPEGQSLPGAIKRLRRLLPDAEVSADHLYFASGAPGGTAGAALAQSGNVGGPAMGLIDGGVARHATLTGAIEQRGFAKGAPTPSAHGTAVASLMAGNGAIRGAAPGKPLLVADIYGADPAGGSATAIARALGWMVGRGTSVVTMSLVGPANPLLARAVGAAQNKGLVIVAAVGNDGPAAPPAYPASYAGVIAVTGVDAKNRALVEAGRSLHLDYAAPGADMRAASTNGSAKVRGTSYAAPFVAGRLFAHYPTINPAMRPLALQRLTQEARDLGRKGPDKTYGYGLICGDCANR</sequence>
<dbReference type="CDD" id="cd05561">
    <property type="entry name" value="Peptidases_S8_4"/>
    <property type="match status" value="1"/>
</dbReference>
<proteinExistence type="inferred from homology"/>
<evidence type="ECO:0000256" key="2">
    <source>
        <dbReference type="ARBA" id="ARBA00022670"/>
    </source>
</evidence>
<keyword evidence="3 5" id="KW-0378">Hydrolase</keyword>
<keyword evidence="9" id="KW-1185">Reference proteome</keyword>
<comment type="caution">
    <text evidence="8">The sequence shown here is derived from an EMBL/GenBank/DDBJ whole genome shotgun (WGS) entry which is preliminary data.</text>
</comment>
<feature type="chain" id="PRO_5019391497" evidence="6">
    <location>
        <begin position="22"/>
        <end position="423"/>
    </location>
</feature>
<keyword evidence="4 5" id="KW-0720">Serine protease</keyword>
<evidence type="ECO:0000313" key="9">
    <source>
        <dbReference type="Proteomes" id="UP000286100"/>
    </source>
</evidence>
<feature type="active site" description="Charge relay system" evidence="5">
    <location>
        <position position="188"/>
    </location>
</feature>
<dbReference type="GO" id="GO:0004252">
    <property type="term" value="F:serine-type endopeptidase activity"/>
    <property type="evidence" value="ECO:0007669"/>
    <property type="project" value="UniProtKB-UniRule"/>
</dbReference>
<dbReference type="Pfam" id="PF00082">
    <property type="entry name" value="Peptidase_S8"/>
    <property type="match status" value="1"/>
</dbReference>
<evidence type="ECO:0000256" key="1">
    <source>
        <dbReference type="ARBA" id="ARBA00011073"/>
    </source>
</evidence>
<reference evidence="8 9" key="1">
    <citation type="submission" date="2018-09" db="EMBL/GenBank/DDBJ databases">
        <authorList>
            <person name="Zhu H."/>
        </authorList>
    </citation>
    <scope>NUCLEOTIDE SEQUENCE [LARGE SCALE GENOMIC DNA]</scope>
    <source>
        <strain evidence="8 9">K2R01-6</strain>
    </source>
</reference>
<dbReference type="PANTHER" id="PTHR43806:SF11">
    <property type="entry name" value="CEREVISIN-RELATED"/>
    <property type="match status" value="1"/>
</dbReference>